<dbReference type="PROSITE" id="PS50994">
    <property type="entry name" value="INTEGRASE"/>
    <property type="match status" value="1"/>
</dbReference>
<protein>
    <submittedName>
        <fullName evidence="5">Ribonuclease H-like domain-containing protein</fullName>
    </submittedName>
</protein>
<dbReference type="Pfam" id="PF07727">
    <property type="entry name" value="RVT_2"/>
    <property type="match status" value="1"/>
</dbReference>
<keyword evidence="1" id="KW-0479">Metal-binding</keyword>
<comment type="caution">
    <text evidence="5">The sequence shown here is derived from an EMBL/GenBank/DDBJ whole genome shotgun (WGS) entry which is preliminary data.</text>
</comment>
<feature type="region of interest" description="Disordered" evidence="3">
    <location>
        <begin position="944"/>
        <end position="968"/>
    </location>
</feature>
<dbReference type="SUPFAM" id="SSF53098">
    <property type="entry name" value="Ribonuclease H-like"/>
    <property type="match status" value="1"/>
</dbReference>
<dbReference type="GO" id="GO:0003676">
    <property type="term" value="F:nucleic acid binding"/>
    <property type="evidence" value="ECO:0007669"/>
    <property type="project" value="InterPro"/>
</dbReference>
<dbReference type="EMBL" id="BKCJ010008243">
    <property type="protein sequence ID" value="GEU81259.1"/>
    <property type="molecule type" value="Genomic_DNA"/>
</dbReference>
<evidence type="ECO:0000259" key="4">
    <source>
        <dbReference type="PROSITE" id="PS50994"/>
    </source>
</evidence>
<dbReference type="InterPro" id="IPR012337">
    <property type="entry name" value="RNaseH-like_sf"/>
</dbReference>
<gene>
    <name evidence="5" type="ORF">Tci_053237</name>
</gene>
<accession>A0A6L2N6M8</accession>
<dbReference type="PANTHER" id="PTHR42648">
    <property type="entry name" value="TRANSPOSASE, PUTATIVE-RELATED"/>
    <property type="match status" value="1"/>
</dbReference>
<dbReference type="InterPro" id="IPR039537">
    <property type="entry name" value="Retrotran_Ty1/copia-like"/>
</dbReference>
<dbReference type="InterPro" id="IPR025724">
    <property type="entry name" value="GAG-pre-integrase_dom"/>
</dbReference>
<dbReference type="GO" id="GO:0008270">
    <property type="term" value="F:zinc ion binding"/>
    <property type="evidence" value="ECO:0007669"/>
    <property type="project" value="InterPro"/>
</dbReference>
<dbReference type="InterPro" id="IPR036397">
    <property type="entry name" value="RNaseH_sf"/>
</dbReference>
<feature type="compositionally biased region" description="Basic and acidic residues" evidence="3">
    <location>
        <begin position="956"/>
        <end position="968"/>
    </location>
</feature>
<dbReference type="SUPFAM" id="SSF56672">
    <property type="entry name" value="DNA/RNA polymerases"/>
    <property type="match status" value="1"/>
</dbReference>
<organism evidence="5">
    <name type="scientific">Tanacetum cinerariifolium</name>
    <name type="common">Dalmatian daisy</name>
    <name type="synonym">Chrysanthemum cinerariifolium</name>
    <dbReference type="NCBI Taxonomy" id="118510"/>
    <lineage>
        <taxon>Eukaryota</taxon>
        <taxon>Viridiplantae</taxon>
        <taxon>Streptophyta</taxon>
        <taxon>Embryophyta</taxon>
        <taxon>Tracheophyta</taxon>
        <taxon>Spermatophyta</taxon>
        <taxon>Magnoliopsida</taxon>
        <taxon>eudicotyledons</taxon>
        <taxon>Gunneridae</taxon>
        <taxon>Pentapetalae</taxon>
        <taxon>asterids</taxon>
        <taxon>campanulids</taxon>
        <taxon>Asterales</taxon>
        <taxon>Asteraceae</taxon>
        <taxon>Asteroideae</taxon>
        <taxon>Anthemideae</taxon>
        <taxon>Anthemidinae</taxon>
        <taxon>Tanacetum</taxon>
    </lineage>
</organism>
<sequence>MCERHEENYIQYKGHQNKISHDSYSHQSHYDPNDFEKSLAELNNDVRNDLEDFKRCIRSMRTVHSKLYERDDGDYDLWSMRMKQYLTHTDYALWEVIVNGDAPALITSVSGGAEAAIPPKTTEQKIARRNELKAKKIKTGFGGNKESKKMQKTILKQQYENFAASRSEGLDKTYDRFQKLISQLEIHGEVISQEDANLMLLRSLPPAWNTHTLIMRNESDLDTLSMDDLYNNLKVAMLTMRVKRFIKKIGRNLNFNGKETVGFDKTKVECYNCHRRGRFARECRAPKSQGNNNGDNTRRFVPVETPANALVVTDGMGYDWSYQAEEGPTYFALMTFSSSGSSSSDTECEILNKANLEIIAYQLGLESLEARIVVRQKNEAVFEEDIAFLKYDAKDNNQSNDRYKVGEGYHAVPPPYTRNFMPSRPNLSFAGLDDSIFKSAISETVTNVHENEISISKTSKESMDKPKSVRPSALIIKDWESDSDDDLITNSGKVSVNTAKQSSQRAATSTSTARYINNAATRPTVNGAKPSLNIFHKSHSPVRRTFNQRTTPKNNDLKETINTAKVNNVTTVGNVIDHISKDSRSYMLKRFNYVDLQGRLKSDQGIFNSGCSRHMMGNKSFLTDYQEIDGGFIAFGGSPKGVLLKVPRQNNMYSIDLKNVAPLGGLTCLFAKATIDESNLWHRRLSYINFKTMNKLKGKQHKASCKTKLVSSISQPLQMLHMNLFGPTFVKSLNNKMYCFVVTDDFSRFSWIFFLASKDETSGILKSFIIGIKNQLNHRVKIIKCDNGTEFKNSEMNQFCQMKGIKREFSVARTPQQNGVAERKNKTLIEAARTMQANSLLPTTFWVEAVNTACYVQNKVLVTKPHNKTPYELLIGRSPTLDFMRPFGCHVTILNTLDYLGKFKGKADVGFFVGYFVNSCGPEWLFDIYSLTISMNYEPVTIGNQTNNDADDKDADEAPGKKDEGRRTNHKDYQNCLFACFLSQQEPKKVIQALTDPRWIEAMIEAIQLFLAYASFIGFIVYQMDVKSVFLYDTIEEEVSVCQPPGFEDLHFPNKVYKIEKALYGLHQAPRAWYETLSTYLLENRFRRGTIDKTLFIMKDKDDILLVQVYVDDIIFGSTKNSLCDEFEQTMHKRLQMSSFRKLTFFLGLHVKQKDDGIFISQDKYVADSKSLILPLSMIGSLMYLTTSRPNIMFAVCACVRFQVTPKTSHIYDVKRIFRYLKDQPKLGLWYPRDSPFDLEALSDSDYAGASLDKKSTTGGC</sequence>
<dbReference type="InterPro" id="IPR013103">
    <property type="entry name" value="RVT_2"/>
</dbReference>
<dbReference type="GO" id="GO:0016787">
    <property type="term" value="F:hydrolase activity"/>
    <property type="evidence" value="ECO:0007669"/>
    <property type="project" value="UniProtKB-KW"/>
</dbReference>
<evidence type="ECO:0000256" key="2">
    <source>
        <dbReference type="ARBA" id="ARBA00022801"/>
    </source>
</evidence>
<dbReference type="Gene3D" id="3.30.420.10">
    <property type="entry name" value="Ribonuclease H-like superfamily/Ribonuclease H"/>
    <property type="match status" value="1"/>
</dbReference>
<dbReference type="InterPro" id="IPR001584">
    <property type="entry name" value="Integrase_cat-core"/>
</dbReference>
<evidence type="ECO:0000256" key="1">
    <source>
        <dbReference type="ARBA" id="ARBA00022723"/>
    </source>
</evidence>
<feature type="domain" description="Integrase catalytic" evidence="4">
    <location>
        <begin position="712"/>
        <end position="878"/>
    </location>
</feature>
<keyword evidence="2" id="KW-0378">Hydrolase</keyword>
<name>A0A6L2N6M8_TANCI</name>
<dbReference type="InterPro" id="IPR043502">
    <property type="entry name" value="DNA/RNA_pol_sf"/>
</dbReference>
<reference evidence="5" key="1">
    <citation type="journal article" date="2019" name="Sci. Rep.">
        <title>Draft genome of Tanacetum cinerariifolium, the natural source of mosquito coil.</title>
        <authorList>
            <person name="Yamashiro T."/>
            <person name="Shiraishi A."/>
            <person name="Satake H."/>
            <person name="Nakayama K."/>
        </authorList>
    </citation>
    <scope>NUCLEOTIDE SEQUENCE</scope>
</reference>
<proteinExistence type="predicted"/>
<dbReference type="PANTHER" id="PTHR42648:SF32">
    <property type="entry name" value="RIBONUCLEASE H-LIKE DOMAIN, GAG-PRE-INTEGRASE DOMAIN PROTEIN-RELATED"/>
    <property type="match status" value="1"/>
</dbReference>
<evidence type="ECO:0000256" key="3">
    <source>
        <dbReference type="SAM" id="MobiDB-lite"/>
    </source>
</evidence>
<dbReference type="Pfam" id="PF13976">
    <property type="entry name" value="gag_pre-integrs"/>
    <property type="match status" value="1"/>
</dbReference>
<dbReference type="Pfam" id="PF14223">
    <property type="entry name" value="Retrotran_gag_2"/>
    <property type="match status" value="1"/>
</dbReference>
<dbReference type="AlphaFoldDB" id="A0A6L2N6M8"/>
<evidence type="ECO:0000313" key="5">
    <source>
        <dbReference type="EMBL" id="GEU81259.1"/>
    </source>
</evidence>
<dbReference type="GO" id="GO:0015074">
    <property type="term" value="P:DNA integration"/>
    <property type="evidence" value="ECO:0007669"/>
    <property type="project" value="InterPro"/>
</dbReference>
<dbReference type="Pfam" id="PF00665">
    <property type="entry name" value="rve"/>
    <property type="match status" value="1"/>
</dbReference>
<dbReference type="SUPFAM" id="SSF57756">
    <property type="entry name" value="Retrovirus zinc finger-like domains"/>
    <property type="match status" value="1"/>
</dbReference>
<dbReference type="InterPro" id="IPR036875">
    <property type="entry name" value="Znf_CCHC_sf"/>
</dbReference>